<keyword evidence="3" id="KW-0472">Membrane</keyword>
<dbReference type="InterPro" id="IPR002347">
    <property type="entry name" value="SDR_fam"/>
</dbReference>
<reference evidence="4 5" key="1">
    <citation type="submission" date="2024-06" db="EMBL/GenBank/DDBJ databases">
        <title>A chromosome-level genome assembly of beet webworm, Loxostege sticticalis.</title>
        <authorList>
            <person name="Zhang Y."/>
        </authorList>
    </citation>
    <scope>NUCLEOTIDE SEQUENCE [LARGE SCALE GENOMIC DNA]</scope>
    <source>
        <strain evidence="4">AQ028</strain>
        <tissue evidence="4">Male pupae</tissue>
    </source>
</reference>
<dbReference type="GO" id="GO:0016491">
    <property type="term" value="F:oxidoreductase activity"/>
    <property type="evidence" value="ECO:0007669"/>
    <property type="project" value="UniProtKB-KW"/>
</dbReference>
<evidence type="ECO:0000256" key="3">
    <source>
        <dbReference type="SAM" id="Phobius"/>
    </source>
</evidence>
<keyword evidence="3" id="KW-0812">Transmembrane</keyword>
<sequence>MVVVFLEVYLFVLLMYGMYRKKMNAICRSKKRLEGKTCLVTGGTSGLGLEIAIDFAQRGARVIIACPFNEEGKNAEKIIIQESGNSSVVFKLLDLGSFKSVRQFAVDIINTEARLDILMNNAGVGIPRKETEDGINIIMQVNYLGHFLLTILLMPLLMKSGKPLDPSRIVNTSSVLHRTAMLDVKKLTVLRDNFFKKIIVYCNSKLCLVLFSRELMKKLATSNVVINNVDPGEVGTRIFLSAGYIMGYILYAMCWFLVKSPFEGAQTPIHAALDEKAGQMSGLFYRDCSPCQPSKAALDDELGKRLWDESIKLVGLKDEEVRDLLRQK</sequence>
<organism evidence="4 5">
    <name type="scientific">Loxostege sticticalis</name>
    <name type="common">Beet webworm moth</name>
    <dbReference type="NCBI Taxonomy" id="481309"/>
    <lineage>
        <taxon>Eukaryota</taxon>
        <taxon>Metazoa</taxon>
        <taxon>Ecdysozoa</taxon>
        <taxon>Arthropoda</taxon>
        <taxon>Hexapoda</taxon>
        <taxon>Insecta</taxon>
        <taxon>Pterygota</taxon>
        <taxon>Neoptera</taxon>
        <taxon>Endopterygota</taxon>
        <taxon>Lepidoptera</taxon>
        <taxon>Glossata</taxon>
        <taxon>Ditrysia</taxon>
        <taxon>Pyraloidea</taxon>
        <taxon>Crambidae</taxon>
        <taxon>Pyraustinae</taxon>
        <taxon>Loxostege</taxon>
    </lineage>
</organism>
<gene>
    <name evidence="4" type="ORF">ABMA28_015940</name>
</gene>
<dbReference type="Proteomes" id="UP001549921">
    <property type="component" value="Unassembled WGS sequence"/>
</dbReference>
<comment type="caution">
    <text evidence="4">The sequence shown here is derived from an EMBL/GenBank/DDBJ whole genome shotgun (WGS) entry which is preliminary data.</text>
</comment>
<evidence type="ECO:0000313" key="5">
    <source>
        <dbReference type="Proteomes" id="UP001549921"/>
    </source>
</evidence>
<dbReference type="PANTHER" id="PTHR43157:SF31">
    <property type="entry name" value="PHOSPHATIDYLINOSITOL-GLYCAN BIOSYNTHESIS CLASS F PROTEIN"/>
    <property type="match status" value="1"/>
</dbReference>
<dbReference type="InterPro" id="IPR036291">
    <property type="entry name" value="NAD(P)-bd_dom_sf"/>
</dbReference>
<feature type="transmembrane region" description="Helical" evidence="3">
    <location>
        <begin position="6"/>
        <end position="22"/>
    </location>
</feature>
<dbReference type="Gene3D" id="3.40.50.720">
    <property type="entry name" value="NAD(P)-binding Rossmann-like Domain"/>
    <property type="match status" value="1"/>
</dbReference>
<accession>A0ABD0TDB8</accession>
<keyword evidence="3" id="KW-1133">Transmembrane helix</keyword>
<dbReference type="SUPFAM" id="SSF51735">
    <property type="entry name" value="NAD(P)-binding Rossmann-fold domains"/>
    <property type="match status" value="1"/>
</dbReference>
<evidence type="ECO:0000256" key="1">
    <source>
        <dbReference type="ARBA" id="ARBA00023002"/>
    </source>
</evidence>
<dbReference type="PANTHER" id="PTHR43157">
    <property type="entry name" value="PHOSPHATIDYLINOSITOL-GLYCAN BIOSYNTHESIS CLASS F PROTEIN-RELATED"/>
    <property type="match status" value="1"/>
</dbReference>
<proteinExistence type="inferred from homology"/>
<comment type="similarity">
    <text evidence="2">Belongs to the short-chain dehydrogenases/reductases (SDR) family.</text>
</comment>
<keyword evidence="1" id="KW-0560">Oxidoreductase</keyword>
<evidence type="ECO:0000313" key="4">
    <source>
        <dbReference type="EMBL" id="KAL0840757.1"/>
    </source>
</evidence>
<evidence type="ECO:0000256" key="2">
    <source>
        <dbReference type="RuleBase" id="RU000363"/>
    </source>
</evidence>
<dbReference type="AlphaFoldDB" id="A0ABD0TDB8"/>
<evidence type="ECO:0008006" key="6">
    <source>
        <dbReference type="Google" id="ProtNLM"/>
    </source>
</evidence>
<protein>
    <recommendedName>
        <fullName evidence="6">Retinol dehydrogenase 11</fullName>
    </recommendedName>
</protein>
<dbReference type="PRINTS" id="PR00081">
    <property type="entry name" value="GDHRDH"/>
</dbReference>
<dbReference type="Pfam" id="PF00106">
    <property type="entry name" value="adh_short"/>
    <property type="match status" value="1"/>
</dbReference>
<dbReference type="PRINTS" id="PR00080">
    <property type="entry name" value="SDRFAMILY"/>
</dbReference>
<dbReference type="EMBL" id="JBEDNZ010000007">
    <property type="protein sequence ID" value="KAL0840757.1"/>
    <property type="molecule type" value="Genomic_DNA"/>
</dbReference>
<name>A0ABD0TDB8_LOXSC</name>